<evidence type="ECO:0000259" key="8">
    <source>
        <dbReference type="PROSITE" id="PS50939"/>
    </source>
</evidence>
<keyword evidence="3 7" id="KW-0812">Transmembrane</keyword>
<comment type="caution">
    <text evidence="9">The sequence shown here is derived from an EMBL/GenBank/DDBJ whole genome shotgun (WGS) entry which is preliminary data.</text>
</comment>
<feature type="domain" description="Cytochrome b561" evidence="8">
    <location>
        <begin position="15"/>
        <end position="231"/>
    </location>
</feature>
<evidence type="ECO:0000313" key="10">
    <source>
        <dbReference type="Proteomes" id="UP000578688"/>
    </source>
</evidence>
<keyword evidence="10" id="KW-1185">Reference proteome</keyword>
<feature type="transmembrane region" description="Helical" evidence="7">
    <location>
        <begin position="49"/>
        <end position="72"/>
    </location>
</feature>
<feature type="transmembrane region" description="Helical" evidence="7">
    <location>
        <begin position="178"/>
        <end position="196"/>
    </location>
</feature>
<dbReference type="PANTHER" id="PTHR47281">
    <property type="entry name" value="OS09G0557700 PROTEIN"/>
    <property type="match status" value="1"/>
</dbReference>
<feature type="transmembrane region" description="Helical" evidence="7">
    <location>
        <begin position="121"/>
        <end position="141"/>
    </location>
</feature>
<dbReference type="Gene3D" id="1.20.120.1770">
    <property type="match status" value="1"/>
</dbReference>
<dbReference type="SMART" id="SM00665">
    <property type="entry name" value="B561"/>
    <property type="match status" value="1"/>
</dbReference>
<dbReference type="InterPro" id="IPR006593">
    <property type="entry name" value="Cyt_b561/ferric_Rdtase_TM"/>
</dbReference>
<evidence type="ECO:0000256" key="1">
    <source>
        <dbReference type="ARBA" id="ARBA00004370"/>
    </source>
</evidence>
<keyword evidence="4" id="KW-0249">Electron transport</keyword>
<feature type="transmembrane region" description="Helical" evidence="7">
    <location>
        <begin position="202"/>
        <end position="221"/>
    </location>
</feature>
<feature type="transmembrane region" description="Helical" evidence="7">
    <location>
        <begin position="93"/>
        <end position="115"/>
    </location>
</feature>
<evidence type="ECO:0000256" key="7">
    <source>
        <dbReference type="SAM" id="Phobius"/>
    </source>
</evidence>
<keyword evidence="2" id="KW-0813">Transport</keyword>
<dbReference type="PROSITE" id="PS50939">
    <property type="entry name" value="CYTOCHROME_B561"/>
    <property type="match status" value="1"/>
</dbReference>
<comment type="subcellular location">
    <subcellularLocation>
        <location evidence="1">Membrane</location>
    </subcellularLocation>
</comment>
<evidence type="ECO:0000256" key="2">
    <source>
        <dbReference type="ARBA" id="ARBA00022448"/>
    </source>
</evidence>
<dbReference type="Proteomes" id="UP000578688">
    <property type="component" value="Unassembled WGS sequence"/>
</dbReference>
<dbReference type="AlphaFoldDB" id="A0A7Y9XSD8"/>
<name>A0A7Y9XSD8_9GAMM</name>
<evidence type="ECO:0000313" key="9">
    <source>
        <dbReference type="EMBL" id="NYH76676.1"/>
    </source>
</evidence>
<evidence type="ECO:0000256" key="4">
    <source>
        <dbReference type="ARBA" id="ARBA00022982"/>
    </source>
</evidence>
<reference evidence="9 10" key="1">
    <citation type="submission" date="2020-07" db="EMBL/GenBank/DDBJ databases">
        <title>Genomic analyses of the natural microbiome of Caenorhabditis elegans.</title>
        <authorList>
            <person name="Samuel B."/>
        </authorList>
    </citation>
    <scope>NUCLEOTIDE SEQUENCE [LARGE SCALE GENOMIC DNA]</scope>
    <source>
        <strain evidence="9 10">BIGb0408</strain>
    </source>
</reference>
<keyword evidence="6 7" id="KW-0472">Membrane</keyword>
<dbReference type="GO" id="GO:0016020">
    <property type="term" value="C:membrane"/>
    <property type="evidence" value="ECO:0007669"/>
    <property type="project" value="UniProtKB-SubCell"/>
</dbReference>
<evidence type="ECO:0000256" key="6">
    <source>
        <dbReference type="ARBA" id="ARBA00023136"/>
    </source>
</evidence>
<dbReference type="PANTHER" id="PTHR47281:SF1">
    <property type="entry name" value="OS09G0557700 PROTEIN"/>
    <property type="match status" value="1"/>
</dbReference>
<gene>
    <name evidence="9" type="ORF">FHR27_005286</name>
</gene>
<evidence type="ECO:0000256" key="5">
    <source>
        <dbReference type="ARBA" id="ARBA00022989"/>
    </source>
</evidence>
<sequence>MSGVRWIAGLGLALFLCSLAGWAVAEHWDWLRLPLSGSDEHRIDVRAAWHGRVMVVSWSVMLPLGVLAARYFKVMPGQGWPAVLDNKRWWRMHLWLQVGGSLAGLLGVLLVLGMATRQTALAQWHALCGWLVMLCACVQLVSGFLRGSKGGPTCEQWQGDHYQMTSHRVRFERLHKSIGWLALLLALIATLIGITMVDAPRWMALSIAAWWAALFMVGLLLQRAGRCIDTYQAIWGPAPTHPGNRRRPIGWGVRRLPGD</sequence>
<evidence type="ECO:0000256" key="3">
    <source>
        <dbReference type="ARBA" id="ARBA00022692"/>
    </source>
</evidence>
<dbReference type="RefSeq" id="WP_197077031.1">
    <property type="nucleotide sequence ID" value="NZ_JACBYV010000001.1"/>
</dbReference>
<organism evidence="9 10">
    <name type="scientific">Phytopseudomonas flavescens</name>
    <dbReference type="NCBI Taxonomy" id="29435"/>
    <lineage>
        <taxon>Bacteria</taxon>
        <taxon>Pseudomonadati</taxon>
        <taxon>Pseudomonadota</taxon>
        <taxon>Gammaproteobacteria</taxon>
        <taxon>Pseudomonadales</taxon>
        <taxon>Pseudomonadaceae</taxon>
        <taxon>Phytopseudomonas</taxon>
    </lineage>
</organism>
<dbReference type="InterPro" id="IPR045879">
    <property type="entry name" value="B561A"/>
</dbReference>
<dbReference type="Pfam" id="PF03188">
    <property type="entry name" value="Cytochrom_B561"/>
    <property type="match status" value="1"/>
</dbReference>
<protein>
    <submittedName>
        <fullName evidence="9">Cytochrome b561</fullName>
    </submittedName>
</protein>
<proteinExistence type="predicted"/>
<dbReference type="EMBL" id="JACBYV010000001">
    <property type="protein sequence ID" value="NYH76676.1"/>
    <property type="molecule type" value="Genomic_DNA"/>
</dbReference>
<keyword evidence="5 7" id="KW-1133">Transmembrane helix</keyword>
<accession>A0A7Y9XSD8</accession>